<feature type="transmembrane region" description="Helical" evidence="8">
    <location>
        <begin position="252"/>
        <end position="270"/>
    </location>
</feature>
<dbReference type="InterPro" id="IPR038770">
    <property type="entry name" value="Na+/solute_symporter_sf"/>
</dbReference>
<dbReference type="STRING" id="690417.IC63_02900"/>
<dbReference type="Gene3D" id="1.20.1530.20">
    <property type="match status" value="1"/>
</dbReference>
<feature type="transmembrane region" description="Helical" evidence="8">
    <location>
        <begin position="39"/>
        <end position="60"/>
    </location>
</feature>
<evidence type="ECO:0000313" key="10">
    <source>
        <dbReference type="Proteomes" id="UP000029917"/>
    </source>
</evidence>
<comment type="similarity">
    <text evidence="2">Belongs to the auxin efflux carrier (TC 2.A.69) family.</text>
</comment>
<dbReference type="GO" id="GO:0005886">
    <property type="term" value="C:plasma membrane"/>
    <property type="evidence" value="ECO:0007669"/>
    <property type="project" value="UniProtKB-SubCell"/>
</dbReference>
<evidence type="ECO:0000256" key="3">
    <source>
        <dbReference type="ARBA" id="ARBA00022448"/>
    </source>
</evidence>
<comment type="subcellular location">
    <subcellularLocation>
        <location evidence="1">Cell membrane</location>
        <topology evidence="1">Multi-pass membrane protein</topology>
    </subcellularLocation>
</comment>
<dbReference type="AlphaFoldDB" id="A0A099FEN7"/>
<gene>
    <name evidence="9" type="ORF">IC63_02900</name>
</gene>
<name>A0A099FEN7_9RHOB</name>
<feature type="transmembrane region" description="Helical" evidence="8">
    <location>
        <begin position="167"/>
        <end position="188"/>
    </location>
</feature>
<accession>A0A099FEN7</accession>
<keyword evidence="3" id="KW-0813">Transport</keyword>
<evidence type="ECO:0000256" key="8">
    <source>
        <dbReference type="SAM" id="Phobius"/>
    </source>
</evidence>
<protein>
    <submittedName>
        <fullName evidence="9">Transporter</fullName>
    </submittedName>
</protein>
<keyword evidence="4" id="KW-1003">Cell membrane</keyword>
<keyword evidence="7 8" id="KW-0472">Membrane</keyword>
<organism evidence="9 10">
    <name type="scientific">Paracoccus sphaerophysae</name>
    <dbReference type="NCBI Taxonomy" id="690417"/>
    <lineage>
        <taxon>Bacteria</taxon>
        <taxon>Pseudomonadati</taxon>
        <taxon>Pseudomonadota</taxon>
        <taxon>Alphaproteobacteria</taxon>
        <taxon>Rhodobacterales</taxon>
        <taxon>Paracoccaceae</taxon>
        <taxon>Paracoccus</taxon>
    </lineage>
</organism>
<evidence type="ECO:0000256" key="4">
    <source>
        <dbReference type="ARBA" id="ARBA00022475"/>
    </source>
</evidence>
<evidence type="ECO:0000256" key="5">
    <source>
        <dbReference type="ARBA" id="ARBA00022692"/>
    </source>
</evidence>
<evidence type="ECO:0000256" key="6">
    <source>
        <dbReference type="ARBA" id="ARBA00022989"/>
    </source>
</evidence>
<dbReference type="Proteomes" id="UP000029917">
    <property type="component" value="Unassembled WGS sequence"/>
</dbReference>
<reference evidence="9 10" key="1">
    <citation type="submission" date="2014-09" db="EMBL/GenBank/DDBJ databases">
        <authorList>
            <person name="McGinnis J.M."/>
            <person name="Wolfgang W.J."/>
        </authorList>
    </citation>
    <scope>NUCLEOTIDE SEQUENCE [LARGE SCALE GENOMIC DNA]</scope>
    <source>
        <strain evidence="9 10">HAMBI 3106</strain>
    </source>
</reference>
<evidence type="ECO:0000256" key="2">
    <source>
        <dbReference type="ARBA" id="ARBA00010145"/>
    </source>
</evidence>
<keyword evidence="10" id="KW-1185">Reference proteome</keyword>
<keyword evidence="6 8" id="KW-1133">Transmembrane helix</keyword>
<feature type="transmembrane region" description="Helical" evidence="8">
    <location>
        <begin position="194"/>
        <end position="215"/>
    </location>
</feature>
<dbReference type="Pfam" id="PF03547">
    <property type="entry name" value="Mem_trans"/>
    <property type="match status" value="1"/>
</dbReference>
<reference evidence="9 10" key="2">
    <citation type="submission" date="2014-10" db="EMBL/GenBank/DDBJ databases">
        <title>Paracoccus sanguinis sp. nov., isolated from clinical specimens of New York State patients.</title>
        <authorList>
            <person name="Mingle L.A."/>
            <person name="Cole J.A."/>
            <person name="Lapierre P."/>
            <person name="Musser K.A."/>
        </authorList>
    </citation>
    <scope>NUCLEOTIDE SEQUENCE [LARGE SCALE GENOMIC DNA]</scope>
    <source>
        <strain evidence="9 10">HAMBI 3106</strain>
    </source>
</reference>
<sequence length="308" mass="31183">MTAQVIVALAPAALLIALGWVLRHRQMLPDTFWGPAEWLSYHVLLPALFIHGLATADLGAVPVGGMFAVLIGSVMLTAALTVAARRWFPVDDAGFTSVFQGAIRFNNYVGVMLATGLYGAEGTALAAVANAAIVPTVNVLSVLVFSRYGAARPSWAGVVRQVATNPLVLACVIGGLLQAGGLGLHPALAGTLRSLGQASLALGLLCVGAALDLGTVRGDAGVALRAAAIKFAVLPAVTLAGCLAAGLSGRAAMVAVLFHALPTASSSYILSRQMGGDARLMASIIALETLLAAALIPLVALVAVPLLG</sequence>
<proteinExistence type="inferred from homology"/>
<comment type="caution">
    <text evidence="9">The sequence shown here is derived from an EMBL/GenBank/DDBJ whole genome shotgun (WGS) entry which is preliminary data.</text>
</comment>
<dbReference type="InterPro" id="IPR004776">
    <property type="entry name" value="Mem_transp_PIN-like"/>
</dbReference>
<dbReference type="PANTHER" id="PTHR36838:SF4">
    <property type="entry name" value="AUXIN EFFLUX CARRIER FAMILY PROTEIN"/>
    <property type="match status" value="1"/>
</dbReference>
<keyword evidence="5 8" id="KW-0812">Transmembrane</keyword>
<dbReference type="EMBL" id="JRKS01000005">
    <property type="protein sequence ID" value="KGJ08989.1"/>
    <property type="molecule type" value="Genomic_DNA"/>
</dbReference>
<feature type="transmembrane region" description="Helical" evidence="8">
    <location>
        <begin position="282"/>
        <end position="307"/>
    </location>
</feature>
<feature type="transmembrane region" description="Helical" evidence="8">
    <location>
        <begin position="67"/>
        <end position="88"/>
    </location>
</feature>
<evidence type="ECO:0000256" key="1">
    <source>
        <dbReference type="ARBA" id="ARBA00004651"/>
    </source>
</evidence>
<dbReference type="PANTHER" id="PTHR36838">
    <property type="entry name" value="AUXIN EFFLUX CARRIER FAMILY PROTEIN"/>
    <property type="match status" value="1"/>
</dbReference>
<feature type="transmembrane region" description="Helical" evidence="8">
    <location>
        <begin position="227"/>
        <end position="246"/>
    </location>
</feature>
<dbReference type="OrthoDB" id="9805563at2"/>
<evidence type="ECO:0000313" key="9">
    <source>
        <dbReference type="EMBL" id="KGJ08989.1"/>
    </source>
</evidence>
<dbReference type="RefSeq" id="WP_036716757.1">
    <property type="nucleotide sequence ID" value="NZ_JRKS01000005.1"/>
</dbReference>
<dbReference type="GO" id="GO:0055085">
    <property type="term" value="P:transmembrane transport"/>
    <property type="evidence" value="ECO:0007669"/>
    <property type="project" value="InterPro"/>
</dbReference>
<feature type="transmembrane region" description="Helical" evidence="8">
    <location>
        <begin position="124"/>
        <end position="146"/>
    </location>
</feature>
<evidence type="ECO:0000256" key="7">
    <source>
        <dbReference type="ARBA" id="ARBA00023136"/>
    </source>
</evidence>